<organism evidence="2 3">
    <name type="scientific">Helcococcus kunzii ATCC 51366</name>
    <dbReference type="NCBI Taxonomy" id="883114"/>
    <lineage>
        <taxon>Bacteria</taxon>
        <taxon>Bacillati</taxon>
        <taxon>Bacillota</taxon>
        <taxon>Tissierellia</taxon>
        <taxon>Tissierellales</taxon>
        <taxon>Peptoniphilaceae</taxon>
        <taxon>Helcococcus</taxon>
    </lineage>
</organism>
<evidence type="ECO:0000256" key="1">
    <source>
        <dbReference type="PIRSR" id="PIRSR605019-1"/>
    </source>
</evidence>
<keyword evidence="1" id="KW-0862">Zinc</keyword>
<dbReference type="AlphaFoldDB" id="H3NMP4"/>
<dbReference type="Pfam" id="PF03352">
    <property type="entry name" value="Adenine_glyco"/>
    <property type="match status" value="1"/>
</dbReference>
<dbReference type="GO" id="GO:0046872">
    <property type="term" value="F:metal ion binding"/>
    <property type="evidence" value="ECO:0007669"/>
    <property type="project" value="UniProtKB-KW"/>
</dbReference>
<dbReference type="GO" id="GO:0006284">
    <property type="term" value="P:base-excision repair"/>
    <property type="evidence" value="ECO:0007669"/>
    <property type="project" value="InterPro"/>
</dbReference>
<keyword evidence="1" id="KW-0479">Metal-binding</keyword>
<feature type="binding site" evidence="1">
    <location>
        <position position="178"/>
    </location>
    <ligand>
        <name>Zn(2+)</name>
        <dbReference type="ChEBI" id="CHEBI:29105"/>
    </ligand>
</feature>
<name>H3NMP4_9FIRM</name>
<evidence type="ECO:0000313" key="3">
    <source>
        <dbReference type="Proteomes" id="UP000004191"/>
    </source>
</evidence>
<protein>
    <submittedName>
        <fullName evidence="2">DNA-3-methyladenine glycosylase I</fullName>
    </submittedName>
</protein>
<comment type="caution">
    <text evidence="2">The sequence shown here is derived from an EMBL/GenBank/DDBJ whole genome shotgun (WGS) entry which is preliminary data.</text>
</comment>
<dbReference type="OrthoDB" id="9807664at2"/>
<accession>H3NMP4</accession>
<dbReference type="EMBL" id="AGEI01000018">
    <property type="protein sequence ID" value="EHR34732.1"/>
    <property type="molecule type" value="Genomic_DNA"/>
</dbReference>
<dbReference type="Gene3D" id="1.10.340.30">
    <property type="entry name" value="Hypothetical protein, domain 2"/>
    <property type="match status" value="1"/>
</dbReference>
<dbReference type="HOGENOM" id="CLU_083758_1_0_9"/>
<dbReference type="SUPFAM" id="SSF48150">
    <property type="entry name" value="DNA-glycosylase"/>
    <property type="match status" value="1"/>
</dbReference>
<dbReference type="PANTHER" id="PTHR30037:SF4">
    <property type="entry name" value="DNA-3-METHYLADENINE GLYCOSYLASE I"/>
    <property type="match status" value="1"/>
</dbReference>
<dbReference type="PATRIC" id="fig|883114.3.peg.597"/>
<dbReference type="PANTHER" id="PTHR30037">
    <property type="entry name" value="DNA-3-METHYLADENINE GLYCOSYLASE 1"/>
    <property type="match status" value="1"/>
</dbReference>
<dbReference type="InterPro" id="IPR011257">
    <property type="entry name" value="DNA_glycosylase"/>
</dbReference>
<dbReference type="RefSeq" id="WP_005397857.1">
    <property type="nucleotide sequence ID" value="NZ_JH601088.1"/>
</dbReference>
<feature type="binding site" evidence="1">
    <location>
        <position position="20"/>
    </location>
    <ligand>
        <name>Zn(2+)</name>
        <dbReference type="ChEBI" id="CHEBI:29105"/>
    </ligand>
</feature>
<feature type="binding site" evidence="1">
    <location>
        <position position="182"/>
    </location>
    <ligand>
        <name>Zn(2+)</name>
        <dbReference type="ChEBI" id="CHEBI:29105"/>
    </ligand>
</feature>
<keyword evidence="3" id="KW-1185">Reference proteome</keyword>
<feature type="binding site" evidence="1">
    <location>
        <position position="7"/>
    </location>
    <ligand>
        <name>Zn(2+)</name>
        <dbReference type="ChEBI" id="CHEBI:29105"/>
    </ligand>
</feature>
<dbReference type="InterPro" id="IPR052891">
    <property type="entry name" value="DNA-3mA_glycosylase"/>
</dbReference>
<dbReference type="eggNOG" id="COG2818">
    <property type="taxonomic scope" value="Bacteria"/>
</dbReference>
<gene>
    <name evidence="2" type="ORF">HMPREF9709_00605</name>
</gene>
<proteinExistence type="predicted"/>
<dbReference type="InterPro" id="IPR005019">
    <property type="entry name" value="Adenine_glyco"/>
</dbReference>
<dbReference type="STRING" id="883114.HMPREF9709_00605"/>
<dbReference type="GeneID" id="96998611"/>
<dbReference type="Proteomes" id="UP000004191">
    <property type="component" value="Unassembled WGS sequence"/>
</dbReference>
<dbReference type="GO" id="GO:0008725">
    <property type="term" value="F:DNA-3-methyladenine glycosylase activity"/>
    <property type="evidence" value="ECO:0007669"/>
    <property type="project" value="InterPro"/>
</dbReference>
<evidence type="ECO:0000313" key="2">
    <source>
        <dbReference type="EMBL" id="EHR34732.1"/>
    </source>
</evidence>
<sequence>MTEMKRCPWSDSDELLKKYHDEEWGIPTFDDNKIFEMLVLEMFQSGLSWLTILKKREAFREAFDNFNPEIVSKYDENKINELLENEAIIRNEMKIKSAINNAKKYIEVQDKYGSFSKYIWSYVFDTPIINPWSSPEEVPSKNPLSDKICEDMKKMGFTFIGSTIIYSFLQSIGMINDHILSCNFKYKD</sequence>
<reference evidence="2 3" key="1">
    <citation type="submission" date="2012-01" db="EMBL/GenBank/DDBJ databases">
        <title>The Genome Sequence of Helcococcus kunzii ATCC 51366.</title>
        <authorList>
            <consortium name="The Broad Institute Genome Sequencing Platform"/>
            <person name="Earl A."/>
            <person name="Ward D."/>
            <person name="Feldgarden M."/>
            <person name="Gevers D."/>
            <person name="Huys G."/>
            <person name="Young S.K."/>
            <person name="Zeng Q."/>
            <person name="Gargeya S."/>
            <person name="Fitzgerald M."/>
            <person name="Haas B."/>
            <person name="Abouelleil A."/>
            <person name="Alvarado L."/>
            <person name="Arachchi H.M."/>
            <person name="Berlin A."/>
            <person name="Chapman S.B."/>
            <person name="Gearin G."/>
            <person name="Goldberg J."/>
            <person name="Griggs A."/>
            <person name="Gujja S."/>
            <person name="Hansen M."/>
            <person name="Heiman D."/>
            <person name="Howarth C."/>
            <person name="Larimer J."/>
            <person name="Lui A."/>
            <person name="MacDonald P.J.P."/>
            <person name="McCowen C."/>
            <person name="Montmayeur A."/>
            <person name="Murphy C."/>
            <person name="Neiman D."/>
            <person name="Pearson M."/>
            <person name="Priest M."/>
            <person name="Roberts A."/>
            <person name="Saif S."/>
            <person name="Shea T."/>
            <person name="Sisk P."/>
            <person name="Stolte C."/>
            <person name="Sykes S."/>
            <person name="Wortman J."/>
            <person name="Nusbaum C."/>
            <person name="Birren B."/>
        </authorList>
    </citation>
    <scope>NUCLEOTIDE SEQUENCE [LARGE SCALE GENOMIC DNA]</scope>
    <source>
        <strain evidence="2 3">ATCC 51366</strain>
    </source>
</reference>